<evidence type="ECO:0000313" key="1">
    <source>
        <dbReference type="EMBL" id="KAJ0214218.1"/>
    </source>
</evidence>
<proteinExistence type="predicted"/>
<name>A0A9R1VZG3_LACSA</name>
<dbReference type="EMBL" id="NBSK02000004">
    <property type="protein sequence ID" value="KAJ0214218.1"/>
    <property type="molecule type" value="Genomic_DNA"/>
</dbReference>
<protein>
    <recommendedName>
        <fullName evidence="3">ATP-dependent DNA helicase</fullName>
    </recommendedName>
</protein>
<evidence type="ECO:0000313" key="2">
    <source>
        <dbReference type="Proteomes" id="UP000235145"/>
    </source>
</evidence>
<sequence length="89" mass="10098">MRLYSFEITDCSLLSTLAFATWLLNIGDGRIGVPDKDEPRDSSWIRTPYSLLISPGPDSLQTLIDFVYGDDMLNDPTDIHLSHNRQDIQ</sequence>
<organism evidence="1 2">
    <name type="scientific">Lactuca sativa</name>
    <name type="common">Garden lettuce</name>
    <dbReference type="NCBI Taxonomy" id="4236"/>
    <lineage>
        <taxon>Eukaryota</taxon>
        <taxon>Viridiplantae</taxon>
        <taxon>Streptophyta</taxon>
        <taxon>Embryophyta</taxon>
        <taxon>Tracheophyta</taxon>
        <taxon>Spermatophyta</taxon>
        <taxon>Magnoliopsida</taxon>
        <taxon>eudicotyledons</taxon>
        <taxon>Gunneridae</taxon>
        <taxon>Pentapetalae</taxon>
        <taxon>asterids</taxon>
        <taxon>campanulids</taxon>
        <taxon>Asterales</taxon>
        <taxon>Asteraceae</taxon>
        <taxon>Cichorioideae</taxon>
        <taxon>Cichorieae</taxon>
        <taxon>Lactucinae</taxon>
        <taxon>Lactuca</taxon>
    </lineage>
</organism>
<comment type="caution">
    <text evidence="1">The sequence shown here is derived from an EMBL/GenBank/DDBJ whole genome shotgun (WGS) entry which is preliminary data.</text>
</comment>
<reference evidence="1 2" key="1">
    <citation type="journal article" date="2017" name="Nat. Commun.">
        <title>Genome assembly with in vitro proximity ligation data and whole-genome triplication in lettuce.</title>
        <authorList>
            <person name="Reyes-Chin-Wo S."/>
            <person name="Wang Z."/>
            <person name="Yang X."/>
            <person name="Kozik A."/>
            <person name="Arikit S."/>
            <person name="Song C."/>
            <person name="Xia L."/>
            <person name="Froenicke L."/>
            <person name="Lavelle D.O."/>
            <person name="Truco M.J."/>
            <person name="Xia R."/>
            <person name="Zhu S."/>
            <person name="Xu C."/>
            <person name="Xu H."/>
            <person name="Xu X."/>
            <person name="Cox K."/>
            <person name="Korf I."/>
            <person name="Meyers B.C."/>
            <person name="Michelmore R.W."/>
        </authorList>
    </citation>
    <scope>NUCLEOTIDE SEQUENCE [LARGE SCALE GENOMIC DNA]</scope>
    <source>
        <strain evidence="2">cv. Salinas</strain>
        <tissue evidence="1">Seedlings</tissue>
    </source>
</reference>
<keyword evidence="2" id="KW-1185">Reference proteome</keyword>
<evidence type="ECO:0008006" key="3">
    <source>
        <dbReference type="Google" id="ProtNLM"/>
    </source>
</evidence>
<dbReference type="AlphaFoldDB" id="A0A9R1VZG3"/>
<accession>A0A9R1VZG3</accession>
<dbReference type="Proteomes" id="UP000235145">
    <property type="component" value="Unassembled WGS sequence"/>
</dbReference>
<gene>
    <name evidence="1" type="ORF">LSAT_V11C400203860</name>
</gene>